<proteinExistence type="predicted"/>
<dbReference type="STRING" id="187868.SAMN05192589_12040"/>
<name>A0A1G7DSC1_9BURK</name>
<dbReference type="OrthoDB" id="1262040at2"/>
<evidence type="ECO:0000313" key="2">
    <source>
        <dbReference type="Proteomes" id="UP000198781"/>
    </source>
</evidence>
<dbReference type="InterPro" id="IPR025562">
    <property type="entry name" value="Tae4"/>
</dbReference>
<dbReference type="EMBL" id="FMZC01000020">
    <property type="protein sequence ID" value="SDE54397.1"/>
    <property type="molecule type" value="Genomic_DNA"/>
</dbReference>
<dbReference type="AlphaFoldDB" id="A0A1G7DSC1"/>
<dbReference type="Gene3D" id="4.10.280.80">
    <property type="match status" value="1"/>
</dbReference>
<keyword evidence="2" id="KW-1185">Reference proteome</keyword>
<protein>
    <submittedName>
        <fullName evidence="1">Type VI secretion system (T6SS), amidase effector protein 4</fullName>
    </submittedName>
</protein>
<evidence type="ECO:0000313" key="1">
    <source>
        <dbReference type="EMBL" id="SDE54397.1"/>
    </source>
</evidence>
<reference evidence="1 2" key="1">
    <citation type="submission" date="2016-10" db="EMBL/GenBank/DDBJ databases">
        <authorList>
            <person name="de Groot N.N."/>
        </authorList>
    </citation>
    <scope>NUCLEOTIDE SEQUENCE [LARGE SCALE GENOMIC DNA]</scope>
    <source>
        <strain evidence="1 2">DSM 16619</strain>
    </source>
</reference>
<gene>
    <name evidence="1" type="ORF">SAMN05192589_12040</name>
</gene>
<dbReference type="RefSeq" id="WP_092745815.1">
    <property type="nucleotide sequence ID" value="NZ_FMZC01000020.1"/>
</dbReference>
<dbReference type="Pfam" id="PF14113">
    <property type="entry name" value="Tae4"/>
    <property type="match status" value="1"/>
</dbReference>
<sequence length="176" mass="19742">MTVSVTPNFQDIWKNHPNVKGDAPLLNKAAYENQCAINFSAALMRAGVDFKTFRGVRSWQQGTEKYPIRAQEVADWVAAGGTRLPIRMEKFTGAQAFGRAESSAGMKDRSGLVFFQNYWGPGMQGDHIDLWNGSRLSDRGSWLRIHLRIGGFGVHSIFSDVSDMEKAQAVWFWQLA</sequence>
<dbReference type="Gene3D" id="3.90.1720.80">
    <property type="match status" value="1"/>
</dbReference>
<dbReference type="Proteomes" id="UP000198781">
    <property type="component" value="Unassembled WGS sequence"/>
</dbReference>
<organism evidence="1 2">
    <name type="scientific">Paracidovorax valerianellae</name>
    <dbReference type="NCBI Taxonomy" id="187868"/>
    <lineage>
        <taxon>Bacteria</taxon>
        <taxon>Pseudomonadati</taxon>
        <taxon>Pseudomonadota</taxon>
        <taxon>Betaproteobacteria</taxon>
        <taxon>Burkholderiales</taxon>
        <taxon>Comamonadaceae</taxon>
        <taxon>Paracidovorax</taxon>
    </lineage>
</organism>
<accession>A0A1G7DSC1</accession>